<gene>
    <name evidence="7" type="ORF">PILCRDRAFT_293263</name>
</gene>
<keyword evidence="1" id="KW-0808">Transferase</keyword>
<dbReference type="AlphaFoldDB" id="A0A0C3FS76"/>
<dbReference type="InParanoid" id="A0A0C3FS76"/>
<reference evidence="7 8" key="1">
    <citation type="submission" date="2014-04" db="EMBL/GenBank/DDBJ databases">
        <authorList>
            <consortium name="DOE Joint Genome Institute"/>
            <person name="Kuo A."/>
            <person name="Tarkka M."/>
            <person name="Buscot F."/>
            <person name="Kohler A."/>
            <person name="Nagy L.G."/>
            <person name="Floudas D."/>
            <person name="Copeland A."/>
            <person name="Barry K.W."/>
            <person name="Cichocki N."/>
            <person name="Veneault-Fourrey C."/>
            <person name="LaButti K."/>
            <person name="Lindquist E.A."/>
            <person name="Lipzen A."/>
            <person name="Lundell T."/>
            <person name="Morin E."/>
            <person name="Murat C."/>
            <person name="Sun H."/>
            <person name="Tunlid A."/>
            <person name="Henrissat B."/>
            <person name="Grigoriev I.V."/>
            <person name="Hibbett D.S."/>
            <person name="Martin F."/>
            <person name="Nordberg H.P."/>
            <person name="Cantor M.N."/>
            <person name="Hua S.X."/>
        </authorList>
    </citation>
    <scope>NUCLEOTIDE SEQUENCE [LARGE SCALE GENOMIC DNA]</scope>
    <source>
        <strain evidence="7 8">F 1598</strain>
    </source>
</reference>
<dbReference type="SUPFAM" id="SSF56112">
    <property type="entry name" value="Protein kinase-like (PK-like)"/>
    <property type="match status" value="1"/>
</dbReference>
<dbReference type="Proteomes" id="UP000054166">
    <property type="component" value="Unassembled WGS sequence"/>
</dbReference>
<dbReference type="PANTHER" id="PTHR44329:SF288">
    <property type="entry name" value="MITOGEN-ACTIVATED PROTEIN KINASE KINASE KINASE 20"/>
    <property type="match status" value="1"/>
</dbReference>
<dbReference type="PROSITE" id="PS50011">
    <property type="entry name" value="PROTEIN_KINASE_DOM"/>
    <property type="match status" value="1"/>
</dbReference>
<dbReference type="OrthoDB" id="3260205at2759"/>
<evidence type="ECO:0000256" key="2">
    <source>
        <dbReference type="ARBA" id="ARBA00022741"/>
    </source>
</evidence>
<dbReference type="GO" id="GO:0004674">
    <property type="term" value="F:protein serine/threonine kinase activity"/>
    <property type="evidence" value="ECO:0007669"/>
    <property type="project" value="TreeGrafter"/>
</dbReference>
<name>A0A0C3FS76_PILCF</name>
<accession>A0A0C3FS76</accession>
<dbReference type="GO" id="GO:0005524">
    <property type="term" value="F:ATP binding"/>
    <property type="evidence" value="ECO:0007669"/>
    <property type="project" value="UniProtKB-KW"/>
</dbReference>
<dbReference type="HOGENOM" id="CLU_000288_7_18_1"/>
<keyword evidence="2" id="KW-0547">Nucleotide-binding</keyword>
<dbReference type="STRING" id="765440.A0A0C3FS76"/>
<keyword evidence="4" id="KW-0067">ATP-binding</keyword>
<dbReference type="PIRSF" id="PIRSF000654">
    <property type="entry name" value="Integrin-linked_kinase"/>
    <property type="match status" value="1"/>
</dbReference>
<keyword evidence="3" id="KW-0418">Kinase</keyword>
<dbReference type="Pfam" id="PF07714">
    <property type="entry name" value="PK_Tyr_Ser-Thr"/>
    <property type="match status" value="1"/>
</dbReference>
<evidence type="ECO:0000256" key="1">
    <source>
        <dbReference type="ARBA" id="ARBA00022679"/>
    </source>
</evidence>
<dbReference type="InterPro" id="IPR011009">
    <property type="entry name" value="Kinase-like_dom_sf"/>
</dbReference>
<proteinExistence type="predicted"/>
<dbReference type="Gene3D" id="1.10.510.10">
    <property type="entry name" value="Transferase(Phosphotransferase) domain 1"/>
    <property type="match status" value="1"/>
</dbReference>
<evidence type="ECO:0000256" key="4">
    <source>
        <dbReference type="ARBA" id="ARBA00022840"/>
    </source>
</evidence>
<evidence type="ECO:0000313" key="8">
    <source>
        <dbReference type="Proteomes" id="UP000054166"/>
    </source>
</evidence>
<evidence type="ECO:0000259" key="6">
    <source>
        <dbReference type="PROSITE" id="PS50011"/>
    </source>
</evidence>
<feature type="compositionally biased region" description="Polar residues" evidence="5">
    <location>
        <begin position="267"/>
        <end position="287"/>
    </location>
</feature>
<feature type="domain" description="Protein kinase" evidence="6">
    <location>
        <begin position="1"/>
        <end position="256"/>
    </location>
</feature>
<evidence type="ECO:0000256" key="5">
    <source>
        <dbReference type="SAM" id="MobiDB-lite"/>
    </source>
</evidence>
<sequence length="287" mass="31972">MDPSTGDIILVAIKLLRGIHTSTETLESTIRRLNRESRVWHSLCHPNILPFLGLCRDMGPSPAMISPLCHNGDIHPYLATNPDADRLEIIIGVARGVQYLHSRNIIHGRLKGSNVLIDDIGTPLLSDFGSSKIVDHRGFTTSFQGAARYMAPELMTADEDVDEDEYDGAINPTMMTDVYAFAMLSLEIMTGKRPFSYLRQDTTVVAFVLDGRRPERSRCLPTIFTDPMWMLLEACWDQKPLNRPDIYTVVNQLESLNGSLSSSKTSDPQLSTQDKVAVPSTSVRQPL</sequence>
<dbReference type="InterPro" id="IPR051681">
    <property type="entry name" value="Ser/Thr_Kinases-Pseudokinases"/>
</dbReference>
<dbReference type="InterPro" id="IPR000719">
    <property type="entry name" value="Prot_kinase_dom"/>
</dbReference>
<dbReference type="EMBL" id="KN832980">
    <property type="protein sequence ID" value="KIM86960.1"/>
    <property type="molecule type" value="Genomic_DNA"/>
</dbReference>
<dbReference type="InterPro" id="IPR001245">
    <property type="entry name" value="Ser-Thr/Tyr_kinase_cat_dom"/>
</dbReference>
<feature type="region of interest" description="Disordered" evidence="5">
    <location>
        <begin position="258"/>
        <end position="287"/>
    </location>
</feature>
<protein>
    <recommendedName>
        <fullName evidence="6">Protein kinase domain-containing protein</fullName>
    </recommendedName>
</protein>
<evidence type="ECO:0000256" key="3">
    <source>
        <dbReference type="ARBA" id="ARBA00022777"/>
    </source>
</evidence>
<keyword evidence="8" id="KW-1185">Reference proteome</keyword>
<reference evidence="8" key="2">
    <citation type="submission" date="2015-01" db="EMBL/GenBank/DDBJ databases">
        <title>Evolutionary Origins and Diversification of the Mycorrhizal Mutualists.</title>
        <authorList>
            <consortium name="DOE Joint Genome Institute"/>
            <consortium name="Mycorrhizal Genomics Consortium"/>
            <person name="Kohler A."/>
            <person name="Kuo A."/>
            <person name="Nagy L.G."/>
            <person name="Floudas D."/>
            <person name="Copeland A."/>
            <person name="Barry K.W."/>
            <person name="Cichocki N."/>
            <person name="Veneault-Fourrey C."/>
            <person name="LaButti K."/>
            <person name="Lindquist E.A."/>
            <person name="Lipzen A."/>
            <person name="Lundell T."/>
            <person name="Morin E."/>
            <person name="Murat C."/>
            <person name="Riley R."/>
            <person name="Ohm R."/>
            <person name="Sun H."/>
            <person name="Tunlid A."/>
            <person name="Henrissat B."/>
            <person name="Grigoriev I.V."/>
            <person name="Hibbett D.S."/>
            <person name="Martin F."/>
        </authorList>
    </citation>
    <scope>NUCLEOTIDE SEQUENCE [LARGE SCALE GENOMIC DNA]</scope>
    <source>
        <strain evidence="8">F 1598</strain>
    </source>
</reference>
<evidence type="ECO:0000313" key="7">
    <source>
        <dbReference type="EMBL" id="KIM86960.1"/>
    </source>
</evidence>
<organism evidence="7 8">
    <name type="scientific">Piloderma croceum (strain F 1598)</name>
    <dbReference type="NCBI Taxonomy" id="765440"/>
    <lineage>
        <taxon>Eukaryota</taxon>
        <taxon>Fungi</taxon>
        <taxon>Dikarya</taxon>
        <taxon>Basidiomycota</taxon>
        <taxon>Agaricomycotina</taxon>
        <taxon>Agaricomycetes</taxon>
        <taxon>Agaricomycetidae</taxon>
        <taxon>Atheliales</taxon>
        <taxon>Atheliaceae</taxon>
        <taxon>Piloderma</taxon>
    </lineage>
</organism>
<dbReference type="PANTHER" id="PTHR44329">
    <property type="entry name" value="SERINE/THREONINE-PROTEIN KINASE TNNI3K-RELATED"/>
    <property type="match status" value="1"/>
</dbReference>